<dbReference type="PANTHER" id="PTHR13016:SF0">
    <property type="entry name" value="AMME SYNDROME CANDIDATE GENE 1 PROTEIN"/>
    <property type="match status" value="1"/>
</dbReference>
<dbReference type="SUPFAM" id="SSF143447">
    <property type="entry name" value="AMMECR1-like"/>
    <property type="match status" value="1"/>
</dbReference>
<sequence length="244" mass="27684">MTSTKQLKDLHFPPNKPPPHTYLLETQPMVVTKNHCFYCFDVLATHLQTSGSGRKGGLPPPPRTPDFEDDEYPLFVTWNTVKSSGSRQLRGCIGNFEPLALHSGLHEYALTAALRDPRFPPITRTELGSLSCAVSLLIEFEDARDWEDWEVGVHGIWIEFESDGGAKRTATYLPEVAEEQGWTKTEAIDSLLRKGRFSGKITPKVRQSITLTRYQSSKTSVTYDEYLKHRDLRNDNGDDDRTRN</sequence>
<dbReference type="PROSITE" id="PS51112">
    <property type="entry name" value="AMMECR1"/>
    <property type="match status" value="1"/>
</dbReference>
<accession>A0A507E7Z4</accession>
<dbReference type="InterPro" id="IPR023473">
    <property type="entry name" value="AMMECR1"/>
</dbReference>
<gene>
    <name evidence="2" type="ORF">PhCBS80983_g02563</name>
</gene>
<dbReference type="InterPro" id="IPR027485">
    <property type="entry name" value="AMMECR1_N"/>
</dbReference>
<dbReference type="STRING" id="109895.A0A507E7Z4"/>
<dbReference type="InterPro" id="IPR002733">
    <property type="entry name" value="AMMECR1_domain"/>
</dbReference>
<evidence type="ECO:0000313" key="3">
    <source>
        <dbReference type="Proteomes" id="UP000318582"/>
    </source>
</evidence>
<dbReference type="PANTHER" id="PTHR13016">
    <property type="entry name" value="AMMECR1 HOMOLOG"/>
    <property type="match status" value="1"/>
</dbReference>
<dbReference type="Pfam" id="PF01871">
    <property type="entry name" value="AMMECR1"/>
    <property type="match status" value="1"/>
</dbReference>
<proteinExistence type="predicted"/>
<dbReference type="InterPro" id="IPR036071">
    <property type="entry name" value="AMMECR1_dom_sf"/>
</dbReference>
<comment type="caution">
    <text evidence="2">The sequence shown here is derived from an EMBL/GenBank/DDBJ whole genome shotgun (WGS) entry which is preliminary data.</text>
</comment>
<dbReference type="Proteomes" id="UP000318582">
    <property type="component" value="Unassembled WGS sequence"/>
</dbReference>
<dbReference type="Gene3D" id="3.30.700.20">
    <property type="entry name" value="Hypothetical protein ph0010, domain 1"/>
    <property type="match status" value="1"/>
</dbReference>
<evidence type="ECO:0000313" key="2">
    <source>
        <dbReference type="EMBL" id="TPX59248.1"/>
    </source>
</evidence>
<organism evidence="2 3">
    <name type="scientific">Powellomyces hirtus</name>
    <dbReference type="NCBI Taxonomy" id="109895"/>
    <lineage>
        <taxon>Eukaryota</taxon>
        <taxon>Fungi</taxon>
        <taxon>Fungi incertae sedis</taxon>
        <taxon>Chytridiomycota</taxon>
        <taxon>Chytridiomycota incertae sedis</taxon>
        <taxon>Chytridiomycetes</taxon>
        <taxon>Spizellomycetales</taxon>
        <taxon>Powellomycetaceae</taxon>
        <taxon>Powellomyces</taxon>
    </lineage>
</organism>
<feature type="domain" description="AMMECR1" evidence="1">
    <location>
        <begin position="24"/>
        <end position="230"/>
    </location>
</feature>
<dbReference type="NCBIfam" id="TIGR00296">
    <property type="entry name" value="TIGR00296 family protein"/>
    <property type="match status" value="1"/>
</dbReference>
<reference evidence="2 3" key="1">
    <citation type="journal article" date="2019" name="Sci. Rep.">
        <title>Comparative genomics of chytrid fungi reveal insights into the obligate biotrophic and pathogenic lifestyle of Synchytrium endobioticum.</title>
        <authorList>
            <person name="van de Vossenberg B.T.L.H."/>
            <person name="Warris S."/>
            <person name="Nguyen H.D.T."/>
            <person name="van Gent-Pelzer M.P.E."/>
            <person name="Joly D.L."/>
            <person name="van de Geest H.C."/>
            <person name="Bonants P.J.M."/>
            <person name="Smith D.S."/>
            <person name="Levesque C.A."/>
            <person name="van der Lee T.A.J."/>
        </authorList>
    </citation>
    <scope>NUCLEOTIDE SEQUENCE [LARGE SCALE GENOMIC DNA]</scope>
    <source>
        <strain evidence="2 3">CBS 809.83</strain>
    </source>
</reference>
<dbReference type="EMBL" id="QEAQ01000027">
    <property type="protein sequence ID" value="TPX59248.1"/>
    <property type="molecule type" value="Genomic_DNA"/>
</dbReference>
<evidence type="ECO:0000259" key="1">
    <source>
        <dbReference type="PROSITE" id="PS51112"/>
    </source>
</evidence>
<protein>
    <recommendedName>
        <fullName evidence="1">AMMECR1 domain-containing protein</fullName>
    </recommendedName>
</protein>
<name>A0A507E7Z4_9FUNG</name>
<keyword evidence="3" id="KW-1185">Reference proteome</keyword>
<dbReference type="AlphaFoldDB" id="A0A507E7Z4"/>